<keyword evidence="1" id="KW-0489">Methyltransferase</keyword>
<dbReference type="GO" id="GO:0032259">
    <property type="term" value="P:methylation"/>
    <property type="evidence" value="ECO:0007669"/>
    <property type="project" value="UniProtKB-KW"/>
</dbReference>
<dbReference type="eggNOG" id="COG4122">
    <property type="taxonomic scope" value="Bacteria"/>
</dbReference>
<dbReference type="RefSeq" id="WP_013034124.1">
    <property type="nucleotide sequence ID" value="NC_013960.1"/>
</dbReference>
<dbReference type="Proteomes" id="UP000001844">
    <property type="component" value="Chromosome"/>
</dbReference>
<dbReference type="InterPro" id="IPR029063">
    <property type="entry name" value="SAM-dependent_MTases_sf"/>
</dbReference>
<dbReference type="Gene3D" id="3.40.50.150">
    <property type="entry name" value="Vaccinia Virus protein VP39"/>
    <property type="match status" value="1"/>
</dbReference>
<proteinExistence type="predicted"/>
<keyword evidence="2" id="KW-1185">Reference proteome</keyword>
<evidence type="ECO:0000313" key="2">
    <source>
        <dbReference type="Proteomes" id="UP000001844"/>
    </source>
</evidence>
<organism evidence="1 2">
    <name type="scientific">Nitrosococcus halophilus (strain Nc4)</name>
    <dbReference type="NCBI Taxonomy" id="472759"/>
    <lineage>
        <taxon>Bacteria</taxon>
        <taxon>Pseudomonadati</taxon>
        <taxon>Pseudomonadota</taxon>
        <taxon>Gammaproteobacteria</taxon>
        <taxon>Chromatiales</taxon>
        <taxon>Chromatiaceae</taxon>
        <taxon>Nitrosococcus</taxon>
    </lineage>
</organism>
<evidence type="ECO:0000313" key="1">
    <source>
        <dbReference type="EMBL" id="ADE16275.1"/>
    </source>
</evidence>
<name>D5C028_NITHN</name>
<protein>
    <submittedName>
        <fullName evidence="1">Methyltransferase</fullName>
    </submittedName>
</protein>
<dbReference type="KEGG" id="nhl:Nhal_3225"/>
<dbReference type="STRING" id="472759.Nhal_3225"/>
<accession>D5C028</accession>
<dbReference type="GO" id="GO:0008168">
    <property type="term" value="F:methyltransferase activity"/>
    <property type="evidence" value="ECO:0007669"/>
    <property type="project" value="UniProtKB-KW"/>
</dbReference>
<dbReference type="Pfam" id="PF05711">
    <property type="entry name" value="TylF"/>
    <property type="match status" value="1"/>
</dbReference>
<dbReference type="PANTHER" id="PTHR40036">
    <property type="entry name" value="MACROCIN O-METHYLTRANSFERASE"/>
    <property type="match status" value="1"/>
</dbReference>
<dbReference type="PANTHER" id="PTHR40036:SF1">
    <property type="entry name" value="MACROCIN O-METHYLTRANSFERASE"/>
    <property type="match status" value="1"/>
</dbReference>
<dbReference type="HOGENOM" id="CLU_091691_0_0_6"/>
<dbReference type="InterPro" id="IPR008884">
    <property type="entry name" value="TylF_MeTrfase"/>
</dbReference>
<sequence length="229" mass="26944">MRELLRRLLSSWPVLRVLEVVDRRTENRMTEFGMIAQAFEFKKINKVEGDYFEFGLWRGKTFLYAHTMKRRYGLKDTFLRGFDSFKGLPPHRNTADNIWHEGQFAFSEAELRKTLKSKGVREGEFELVKGFYNQSLNEELDRRLQGVKAAIVYIDCDLYESTCTVLQWVKKYLVNGSIVCFDDYYNNRGATDQGEARALQEFIEANPDIRFISYFDYSPLGKSFIVRLD</sequence>
<reference evidence="2" key="1">
    <citation type="submission" date="2010-04" db="EMBL/GenBank/DDBJ databases">
        <title>Complete genome sequence of Nitrosococcus halophilus Nc4, a salt-adapted, aerobic obligate ammonia-oxidizing sulfur purple bacterium.</title>
        <authorList>
            <consortium name="US DOE Joint Genome Institute"/>
            <person name="Campbell M.A."/>
            <person name="Malfatti S.A."/>
            <person name="Chain P.S.G."/>
            <person name="Heidelberg J.F."/>
            <person name="Ward B.B."/>
            <person name="Klotz M.G."/>
        </authorList>
    </citation>
    <scope>NUCLEOTIDE SEQUENCE [LARGE SCALE GENOMIC DNA]</scope>
    <source>
        <strain evidence="2">Nc4</strain>
    </source>
</reference>
<keyword evidence="1" id="KW-0808">Transferase</keyword>
<dbReference type="EMBL" id="CP001798">
    <property type="protein sequence ID" value="ADE16275.1"/>
    <property type="molecule type" value="Genomic_DNA"/>
</dbReference>
<gene>
    <name evidence="1" type="ordered locus">Nhal_3225</name>
</gene>
<dbReference type="AlphaFoldDB" id="D5C028"/>